<evidence type="ECO:0000313" key="3">
    <source>
        <dbReference type="Proteomes" id="UP001172457"/>
    </source>
</evidence>
<dbReference type="EMBL" id="JARYMX010000006">
    <property type="protein sequence ID" value="KAJ9545855.1"/>
    <property type="molecule type" value="Genomic_DNA"/>
</dbReference>
<dbReference type="Proteomes" id="UP001172457">
    <property type="component" value="Chromosome 6"/>
</dbReference>
<name>A0AA38WBE5_9ASTR</name>
<feature type="chain" id="PRO_5041306577" evidence="1">
    <location>
        <begin position="21"/>
        <end position="77"/>
    </location>
</feature>
<keyword evidence="1" id="KW-0732">Signal</keyword>
<dbReference type="AlphaFoldDB" id="A0AA38WBE5"/>
<evidence type="ECO:0000313" key="2">
    <source>
        <dbReference type="EMBL" id="KAJ9545855.1"/>
    </source>
</evidence>
<evidence type="ECO:0000256" key="1">
    <source>
        <dbReference type="SAM" id="SignalP"/>
    </source>
</evidence>
<sequence>MKFFIVLLILTPIFVSPTKGIELDWDGKKYCSNMVCKMGIGDQFCIEDCTPRGWTHGQCLQIPGTPGDSGYCCCWTP</sequence>
<comment type="caution">
    <text evidence="2">The sequence shown here is derived from an EMBL/GenBank/DDBJ whole genome shotgun (WGS) entry which is preliminary data.</text>
</comment>
<organism evidence="2 3">
    <name type="scientific">Centaurea solstitialis</name>
    <name type="common">yellow star-thistle</name>
    <dbReference type="NCBI Taxonomy" id="347529"/>
    <lineage>
        <taxon>Eukaryota</taxon>
        <taxon>Viridiplantae</taxon>
        <taxon>Streptophyta</taxon>
        <taxon>Embryophyta</taxon>
        <taxon>Tracheophyta</taxon>
        <taxon>Spermatophyta</taxon>
        <taxon>Magnoliopsida</taxon>
        <taxon>eudicotyledons</taxon>
        <taxon>Gunneridae</taxon>
        <taxon>Pentapetalae</taxon>
        <taxon>asterids</taxon>
        <taxon>campanulids</taxon>
        <taxon>Asterales</taxon>
        <taxon>Asteraceae</taxon>
        <taxon>Carduoideae</taxon>
        <taxon>Cardueae</taxon>
        <taxon>Centaureinae</taxon>
        <taxon>Centaurea</taxon>
    </lineage>
</organism>
<proteinExistence type="predicted"/>
<protein>
    <submittedName>
        <fullName evidence="2">Uncharacterized protein</fullName>
    </submittedName>
</protein>
<gene>
    <name evidence="2" type="ORF">OSB04_025562</name>
</gene>
<keyword evidence="3" id="KW-1185">Reference proteome</keyword>
<reference evidence="2" key="1">
    <citation type="submission" date="2023-03" db="EMBL/GenBank/DDBJ databases">
        <title>Chromosome-scale reference genome and RAD-based genetic map of yellow starthistle (Centaurea solstitialis) reveal putative structural variation and QTLs associated with invader traits.</title>
        <authorList>
            <person name="Reatini B."/>
            <person name="Cang F.A."/>
            <person name="Jiang Q."/>
            <person name="Mckibben M.T.W."/>
            <person name="Barker M.S."/>
            <person name="Rieseberg L.H."/>
            <person name="Dlugosch K.M."/>
        </authorList>
    </citation>
    <scope>NUCLEOTIDE SEQUENCE</scope>
    <source>
        <strain evidence="2">CAN-66</strain>
        <tissue evidence="2">Leaf</tissue>
    </source>
</reference>
<feature type="signal peptide" evidence="1">
    <location>
        <begin position="1"/>
        <end position="20"/>
    </location>
</feature>
<accession>A0AA38WBE5</accession>